<keyword evidence="3" id="KW-1133">Transmembrane helix</keyword>
<dbReference type="Proteomes" id="UP000247536">
    <property type="component" value="Unassembled WGS sequence"/>
</dbReference>
<dbReference type="Gene3D" id="1.20.120.1760">
    <property type="match status" value="1"/>
</dbReference>
<feature type="transmembrane region" description="Helical" evidence="3">
    <location>
        <begin position="211"/>
        <end position="229"/>
    </location>
</feature>
<feature type="transmembrane region" description="Helical" evidence="3">
    <location>
        <begin position="90"/>
        <end position="109"/>
    </location>
</feature>
<feature type="transmembrane region" description="Helical" evidence="3">
    <location>
        <begin position="160"/>
        <end position="190"/>
    </location>
</feature>
<keyword evidence="3" id="KW-0812">Transmembrane</keyword>
<feature type="transmembrane region" description="Helical" evidence="3">
    <location>
        <begin position="59"/>
        <end position="78"/>
    </location>
</feature>
<evidence type="ECO:0000313" key="5">
    <source>
        <dbReference type="Proteomes" id="UP000247536"/>
    </source>
</evidence>
<feature type="transmembrane region" description="Helical" evidence="3">
    <location>
        <begin position="29"/>
        <end position="47"/>
    </location>
</feature>
<evidence type="ECO:0000256" key="3">
    <source>
        <dbReference type="SAM" id="Phobius"/>
    </source>
</evidence>
<dbReference type="EMBL" id="QJRY01000013">
    <property type="protein sequence ID" value="PYB69780.1"/>
    <property type="molecule type" value="Genomic_DNA"/>
</dbReference>
<dbReference type="InterPro" id="IPR043130">
    <property type="entry name" value="CDP-OH_PTrfase_TM_dom"/>
</dbReference>
<keyword evidence="1 2" id="KW-0808">Transferase</keyword>
<dbReference type="InterPro" id="IPR000462">
    <property type="entry name" value="CDP-OH_P_trans"/>
</dbReference>
<comment type="similarity">
    <text evidence="2">Belongs to the CDP-alcohol phosphatidyltransferase class-I family.</text>
</comment>
<dbReference type="InterPro" id="IPR048254">
    <property type="entry name" value="CDP_ALCOHOL_P_TRANSF_CS"/>
</dbReference>
<organism evidence="4 5">
    <name type="scientific">Rhizobium wuzhouense</name>
    <dbReference type="NCBI Taxonomy" id="1986026"/>
    <lineage>
        <taxon>Bacteria</taxon>
        <taxon>Pseudomonadati</taxon>
        <taxon>Pseudomonadota</taxon>
        <taxon>Alphaproteobacteria</taxon>
        <taxon>Hyphomicrobiales</taxon>
        <taxon>Rhizobiaceae</taxon>
        <taxon>Rhizobium/Agrobacterium group</taxon>
        <taxon>Rhizobium</taxon>
    </lineage>
</organism>
<dbReference type="PROSITE" id="PS00379">
    <property type="entry name" value="CDP_ALCOHOL_P_TRANSF"/>
    <property type="match status" value="1"/>
</dbReference>
<proteinExistence type="inferred from homology"/>
<protein>
    <submittedName>
        <fullName evidence="4">CDP-alcohol phosphatidyltransferase</fullName>
    </submittedName>
</protein>
<reference evidence="4 5" key="1">
    <citation type="submission" date="2018-06" db="EMBL/GenBank/DDBJ databases">
        <title>Rhizobium wuzhouense sp. nov., isolated from roots of Oryza officinalis.</title>
        <authorList>
            <person name="Yuan T."/>
        </authorList>
    </citation>
    <scope>NUCLEOTIDE SEQUENCE [LARGE SCALE GENOMIC DNA]</scope>
    <source>
        <strain evidence="4 5">W44</strain>
    </source>
</reference>
<feature type="transmembrane region" description="Helical" evidence="3">
    <location>
        <begin position="235"/>
        <end position="256"/>
    </location>
</feature>
<evidence type="ECO:0000256" key="1">
    <source>
        <dbReference type="ARBA" id="ARBA00022679"/>
    </source>
</evidence>
<dbReference type="RefSeq" id="WP_110794010.1">
    <property type="nucleotide sequence ID" value="NZ_QJRY01000013.1"/>
</dbReference>
<evidence type="ECO:0000256" key="2">
    <source>
        <dbReference type="RuleBase" id="RU003750"/>
    </source>
</evidence>
<name>A0ABX5NKQ4_9HYPH</name>
<sequence>MASEPGRLGEGRQHGAERLSVAPALLRDALIILSGLLAGTSVVAVALSALRPELGWDFIAWPVLCAAVIFALVLGGLSGHPFDRFGHANLVTAFRASLVSLLGACIFCFDDLAADRTALLALVGVVLFALTLDGFDGYLARRQGQESDFGARFDMEVDALLILILSAAAALLEKAGLWVVMIGLMRYAFVLAARYEPRLNGRLPPSFRRKLVCVLQIVALCLLLVPFVVPPVSTIVALSALLLLSYSFAVDIHYLLRPQVLTP</sequence>
<keyword evidence="5" id="KW-1185">Reference proteome</keyword>
<dbReference type="Pfam" id="PF01066">
    <property type="entry name" value="CDP-OH_P_transf"/>
    <property type="match status" value="1"/>
</dbReference>
<comment type="caution">
    <text evidence="4">The sequence shown here is derived from an EMBL/GenBank/DDBJ whole genome shotgun (WGS) entry which is preliminary data.</text>
</comment>
<gene>
    <name evidence="4" type="ORF">DMY87_23135</name>
</gene>
<evidence type="ECO:0000313" key="4">
    <source>
        <dbReference type="EMBL" id="PYB69780.1"/>
    </source>
</evidence>
<accession>A0ABX5NKQ4</accession>
<feature type="transmembrane region" description="Helical" evidence="3">
    <location>
        <begin position="118"/>
        <end position="140"/>
    </location>
</feature>
<keyword evidence="3" id="KW-0472">Membrane</keyword>